<comment type="caution">
    <text evidence="2">The sequence shown here is derived from an EMBL/GenBank/DDBJ whole genome shotgun (WGS) entry which is preliminary data.</text>
</comment>
<evidence type="ECO:0000259" key="1">
    <source>
        <dbReference type="Pfam" id="PF05168"/>
    </source>
</evidence>
<organism evidence="2 3">
    <name type="scientific">Aerophobetes bacterium</name>
    <dbReference type="NCBI Taxonomy" id="2030807"/>
    <lineage>
        <taxon>Bacteria</taxon>
        <taxon>Candidatus Aerophobota</taxon>
    </lineage>
</organism>
<feature type="domain" description="HEPN" evidence="1">
    <location>
        <begin position="17"/>
        <end position="112"/>
    </location>
</feature>
<reference evidence="2 3" key="1">
    <citation type="submission" date="2019-03" db="EMBL/GenBank/DDBJ databases">
        <title>Metabolic potential of uncultured bacteria and archaea associated with petroleum seepage in deep-sea sediments.</title>
        <authorList>
            <person name="Dong X."/>
            <person name="Hubert C."/>
        </authorList>
    </citation>
    <scope>NUCLEOTIDE SEQUENCE [LARGE SCALE GENOMIC DNA]</scope>
    <source>
        <strain evidence="2">E44_bin92</strain>
    </source>
</reference>
<dbReference type="AlphaFoldDB" id="A0A523QFZ1"/>
<dbReference type="Proteomes" id="UP000320781">
    <property type="component" value="Unassembled WGS sequence"/>
</dbReference>
<protein>
    <submittedName>
        <fullName evidence="2">HEPN domain-containing protein</fullName>
    </submittedName>
</protein>
<evidence type="ECO:0000313" key="3">
    <source>
        <dbReference type="Proteomes" id="UP000320781"/>
    </source>
</evidence>
<dbReference type="Pfam" id="PF05168">
    <property type="entry name" value="HEPN"/>
    <property type="match status" value="1"/>
</dbReference>
<dbReference type="EMBL" id="SOKU01000335">
    <property type="protein sequence ID" value="TES84356.1"/>
    <property type="molecule type" value="Genomic_DNA"/>
</dbReference>
<gene>
    <name evidence="2" type="ORF">E3J95_06775</name>
</gene>
<accession>A0A523QFZ1</accession>
<dbReference type="PROSITE" id="PS51257">
    <property type="entry name" value="PROKAR_LIPOPROTEIN"/>
    <property type="match status" value="1"/>
</dbReference>
<dbReference type="Gene3D" id="1.20.120.330">
    <property type="entry name" value="Nucleotidyltransferases domain 2"/>
    <property type="match status" value="1"/>
</dbReference>
<evidence type="ECO:0000313" key="2">
    <source>
        <dbReference type="EMBL" id="TES84356.1"/>
    </source>
</evidence>
<dbReference type="InterPro" id="IPR007842">
    <property type="entry name" value="HEPN_dom"/>
</dbReference>
<name>A0A523QFZ1_UNCAE</name>
<proteinExistence type="predicted"/>
<sequence length="117" mass="13600">MLRNCQARLSLGEKILDEDLDWCYSITYNAILQACRAYMLSSGYRAASSQAHKTVFQFMELAMEEPYKEIIAYFDQARKKRHRTMYDEVGLVSKGEAKELLQMAKGFVAEIEKRVMQ</sequence>